<dbReference type="GO" id="GO:0009088">
    <property type="term" value="P:threonine biosynthetic process"/>
    <property type="evidence" value="ECO:0007669"/>
    <property type="project" value="TreeGrafter"/>
</dbReference>
<gene>
    <name evidence="3" type="ORF">DEIPH_ctg037orf0030</name>
</gene>
<dbReference type="InterPro" id="IPR011009">
    <property type="entry name" value="Kinase-like_dom_sf"/>
</dbReference>
<dbReference type="STRING" id="1476583.DEIPH_ctg037orf0030"/>
<dbReference type="InterPro" id="IPR002575">
    <property type="entry name" value="Aminoglycoside_PTrfase"/>
</dbReference>
<dbReference type="SUPFAM" id="SSF56112">
    <property type="entry name" value="Protein kinase-like (PK-like)"/>
    <property type="match status" value="1"/>
</dbReference>
<evidence type="ECO:0000259" key="2">
    <source>
        <dbReference type="Pfam" id="PF01636"/>
    </source>
</evidence>
<feature type="domain" description="Aminoglycoside phosphotransferase" evidence="2">
    <location>
        <begin position="42"/>
        <end position="274"/>
    </location>
</feature>
<keyword evidence="4" id="KW-1185">Reference proteome</keyword>
<dbReference type="Proteomes" id="UP000020492">
    <property type="component" value="Unassembled WGS sequence"/>
</dbReference>
<dbReference type="PANTHER" id="PTHR21064:SF6">
    <property type="entry name" value="AMINOGLYCOSIDE PHOSPHOTRANSFERASE DOMAIN-CONTAINING PROTEIN"/>
    <property type="match status" value="1"/>
</dbReference>
<protein>
    <recommendedName>
        <fullName evidence="2">Aminoglycoside phosphotransferase domain-containing protein</fullName>
    </recommendedName>
</protein>
<reference evidence="3 4" key="1">
    <citation type="submission" date="2014-03" db="EMBL/GenBank/DDBJ databases">
        <title>Draft genome sequence of Deinococcus phoenicis 1P10ME.</title>
        <authorList>
            <person name="Stepanov V.G."/>
            <person name="Vaishampayan P."/>
            <person name="Venkateswaran K."/>
            <person name="Fox G.E."/>
        </authorList>
    </citation>
    <scope>NUCLEOTIDE SEQUENCE [LARGE SCALE GENOMIC DNA]</scope>
    <source>
        <strain evidence="3 4">1P10ME</strain>
    </source>
</reference>
<accession>A0A016QND0</accession>
<evidence type="ECO:0000313" key="3">
    <source>
        <dbReference type="EMBL" id="EYB67543.1"/>
    </source>
</evidence>
<dbReference type="Pfam" id="PF01636">
    <property type="entry name" value="APH"/>
    <property type="match status" value="1"/>
</dbReference>
<sequence length="331" mass="36157">MSAVSSPFPAVHSVLSAEALAELLRREFPISSRVDVRLLRRNLNDTYLVRGLPDHGTAVLRVYRSAWRSAAEVAWELEFIEWVAAGVPVARPLARRDGQLFSVLSAAEGPRAYALFEHVAGRPLEPTEADAAAYGAAAAALHRAADGFGVGGRFPLDLDHLITQPLAAVRPLLEDAPDLLRELEAAAATTHARLSALAPTLEWGACHGDLHEGNARLGEDGAVRLFDFDCGGPGWRAYDLAVYRWNQASGGAQGPEAAERTWQAFLEAYQLRRPLGQPDLEALPLFVTARSLWFMGLMAGRTHEFGTETLDRGFFEYGLNVLREWEARHGG</sequence>
<comment type="similarity">
    <text evidence="1">Belongs to the pseudomonas-type ThrB family.</text>
</comment>
<evidence type="ECO:0000256" key="1">
    <source>
        <dbReference type="ARBA" id="ARBA00038240"/>
    </source>
</evidence>
<dbReference type="OrthoDB" id="9800774at2"/>
<dbReference type="RefSeq" id="WP_051517344.1">
    <property type="nucleotide sequence ID" value="NZ_JHAC01000036.1"/>
</dbReference>
<name>A0A016QND0_9DEIO</name>
<dbReference type="Gene3D" id="3.30.200.20">
    <property type="entry name" value="Phosphorylase Kinase, domain 1"/>
    <property type="match status" value="1"/>
</dbReference>
<dbReference type="InterPro" id="IPR050249">
    <property type="entry name" value="Pseudomonas-type_ThrB"/>
</dbReference>
<dbReference type="Gene3D" id="3.90.1200.10">
    <property type="match status" value="1"/>
</dbReference>
<dbReference type="GO" id="GO:0004413">
    <property type="term" value="F:homoserine kinase activity"/>
    <property type="evidence" value="ECO:0007669"/>
    <property type="project" value="TreeGrafter"/>
</dbReference>
<proteinExistence type="inferred from homology"/>
<dbReference type="PANTHER" id="PTHR21064">
    <property type="entry name" value="AMINOGLYCOSIDE PHOSPHOTRANSFERASE DOMAIN-CONTAINING PROTEIN-RELATED"/>
    <property type="match status" value="1"/>
</dbReference>
<comment type="caution">
    <text evidence="3">The sequence shown here is derived from an EMBL/GenBank/DDBJ whole genome shotgun (WGS) entry which is preliminary data.</text>
</comment>
<dbReference type="PATRIC" id="fig|1476583.3.peg.2417"/>
<organism evidence="3 4">
    <name type="scientific">Deinococcus phoenicis</name>
    <dbReference type="NCBI Taxonomy" id="1476583"/>
    <lineage>
        <taxon>Bacteria</taxon>
        <taxon>Thermotogati</taxon>
        <taxon>Deinococcota</taxon>
        <taxon>Deinococci</taxon>
        <taxon>Deinococcales</taxon>
        <taxon>Deinococcaceae</taxon>
        <taxon>Deinococcus</taxon>
    </lineage>
</organism>
<dbReference type="eggNOG" id="COG2334">
    <property type="taxonomic scope" value="Bacteria"/>
</dbReference>
<evidence type="ECO:0000313" key="4">
    <source>
        <dbReference type="Proteomes" id="UP000020492"/>
    </source>
</evidence>
<dbReference type="AlphaFoldDB" id="A0A016QND0"/>
<dbReference type="EMBL" id="JHAC01000036">
    <property type="protein sequence ID" value="EYB67543.1"/>
    <property type="molecule type" value="Genomic_DNA"/>
</dbReference>